<proteinExistence type="predicted"/>
<dbReference type="Gene3D" id="6.10.340.10">
    <property type="match status" value="1"/>
</dbReference>
<comment type="caution">
    <text evidence="14">The sequence shown here is derived from an EMBL/GenBank/DDBJ whole genome shotgun (WGS) entry which is preliminary data.</text>
</comment>
<dbReference type="PANTHER" id="PTHR45436:SF5">
    <property type="entry name" value="SENSOR HISTIDINE KINASE TRCS"/>
    <property type="match status" value="1"/>
</dbReference>
<evidence type="ECO:0000256" key="7">
    <source>
        <dbReference type="ARBA" id="ARBA00022777"/>
    </source>
</evidence>
<keyword evidence="10 11" id="KW-0472">Membrane</keyword>
<gene>
    <name evidence="14" type="ORF">GCM10020369_51110</name>
</gene>
<dbReference type="EMBL" id="BAAAYN010000035">
    <property type="protein sequence ID" value="GAA3391814.1"/>
    <property type="molecule type" value="Genomic_DNA"/>
</dbReference>
<dbReference type="InterPro" id="IPR003660">
    <property type="entry name" value="HAMP_dom"/>
</dbReference>
<accession>A0ABP6T516</accession>
<organism evidence="14 15">
    <name type="scientific">Cryptosporangium minutisporangium</name>
    <dbReference type="NCBI Taxonomy" id="113569"/>
    <lineage>
        <taxon>Bacteria</taxon>
        <taxon>Bacillati</taxon>
        <taxon>Actinomycetota</taxon>
        <taxon>Actinomycetes</taxon>
        <taxon>Cryptosporangiales</taxon>
        <taxon>Cryptosporangiaceae</taxon>
        <taxon>Cryptosporangium</taxon>
    </lineage>
</organism>
<feature type="domain" description="Histidine kinase" evidence="12">
    <location>
        <begin position="258"/>
        <end position="469"/>
    </location>
</feature>
<evidence type="ECO:0000256" key="6">
    <source>
        <dbReference type="ARBA" id="ARBA00022692"/>
    </source>
</evidence>
<dbReference type="Pfam" id="PF02518">
    <property type="entry name" value="HATPase_c"/>
    <property type="match status" value="1"/>
</dbReference>
<keyword evidence="6 11" id="KW-0812">Transmembrane</keyword>
<evidence type="ECO:0000259" key="12">
    <source>
        <dbReference type="PROSITE" id="PS50109"/>
    </source>
</evidence>
<dbReference type="PRINTS" id="PR00344">
    <property type="entry name" value="BCTRLSENSOR"/>
</dbReference>
<feature type="transmembrane region" description="Helical" evidence="11">
    <location>
        <begin position="173"/>
        <end position="196"/>
    </location>
</feature>
<evidence type="ECO:0000256" key="4">
    <source>
        <dbReference type="ARBA" id="ARBA00022553"/>
    </source>
</evidence>
<sequence>MKPTSLRARLLAGILLLVTLGLVGTDVALYVTLDSHLEASLDDDLAATAEEMRQKIEPTLFNDRPVVGFSFPARLVRPVSGALVVTPGRGGDIAIAPGGGIRTYEQSGDGGLGARFTRGEVPVGYSDLDIEGVPSRVLYRQFDDREDASIKDEFSGVVVVAPRDTHRATLNQLLVAELVATGVALIAVAALSLAVIRVGLRPVGAIAEAATAVAAGDRDQRIPVPPRSDEIGRLAVVLNQAFDQRRIAEDQLRRFVADASHELRTPMTTIAGWADLYFQGGLPEPDGVETAMTRIAEKSAEVGVLVEDLLLLARLDERRPLERTPVDLAALAAEVCADARVLDADRPLTLDAPEPATVLGDPDRLRQVVRNLVGNAFRHTPDGTAVRVAAVLASDRVLLTVADDGPGISEDDRAHVFERFYRAGTTTPSRVGAGLGLAIVEAIVRAHDGTVTLEPGTGATFTVSLPAATP</sequence>
<keyword evidence="8 11" id="KW-1133">Transmembrane helix</keyword>
<keyword evidence="4" id="KW-0597">Phosphoprotein</keyword>
<feature type="domain" description="HAMP" evidence="13">
    <location>
        <begin position="197"/>
        <end position="250"/>
    </location>
</feature>
<dbReference type="SUPFAM" id="SSF55874">
    <property type="entry name" value="ATPase domain of HSP90 chaperone/DNA topoisomerase II/histidine kinase"/>
    <property type="match status" value="1"/>
</dbReference>
<dbReference type="CDD" id="cd00075">
    <property type="entry name" value="HATPase"/>
    <property type="match status" value="1"/>
</dbReference>
<keyword evidence="5" id="KW-0808">Transferase</keyword>
<reference evidence="15" key="1">
    <citation type="journal article" date="2019" name="Int. J. Syst. Evol. Microbiol.">
        <title>The Global Catalogue of Microorganisms (GCM) 10K type strain sequencing project: providing services to taxonomists for standard genome sequencing and annotation.</title>
        <authorList>
            <consortium name="The Broad Institute Genomics Platform"/>
            <consortium name="The Broad Institute Genome Sequencing Center for Infectious Disease"/>
            <person name="Wu L."/>
            <person name="Ma J."/>
        </authorList>
    </citation>
    <scope>NUCLEOTIDE SEQUENCE [LARGE SCALE GENOMIC DNA]</scope>
    <source>
        <strain evidence="15">JCM 9458</strain>
    </source>
</reference>
<evidence type="ECO:0000256" key="1">
    <source>
        <dbReference type="ARBA" id="ARBA00000085"/>
    </source>
</evidence>
<dbReference type="PANTHER" id="PTHR45436">
    <property type="entry name" value="SENSOR HISTIDINE KINASE YKOH"/>
    <property type="match status" value="1"/>
</dbReference>
<dbReference type="InterPro" id="IPR050428">
    <property type="entry name" value="TCS_sensor_his_kinase"/>
</dbReference>
<dbReference type="PROSITE" id="PS50109">
    <property type="entry name" value="HIS_KIN"/>
    <property type="match status" value="1"/>
</dbReference>
<evidence type="ECO:0000256" key="11">
    <source>
        <dbReference type="SAM" id="Phobius"/>
    </source>
</evidence>
<name>A0ABP6T516_9ACTN</name>
<dbReference type="SUPFAM" id="SSF47384">
    <property type="entry name" value="Homodimeric domain of signal transducing histidine kinase"/>
    <property type="match status" value="1"/>
</dbReference>
<dbReference type="EC" id="2.7.13.3" evidence="3"/>
<dbReference type="InterPro" id="IPR036890">
    <property type="entry name" value="HATPase_C_sf"/>
</dbReference>
<dbReference type="CDD" id="cd06225">
    <property type="entry name" value="HAMP"/>
    <property type="match status" value="1"/>
</dbReference>
<dbReference type="InterPro" id="IPR005467">
    <property type="entry name" value="His_kinase_dom"/>
</dbReference>
<evidence type="ECO:0000313" key="14">
    <source>
        <dbReference type="EMBL" id="GAA3391814.1"/>
    </source>
</evidence>
<dbReference type="SMART" id="SM00387">
    <property type="entry name" value="HATPase_c"/>
    <property type="match status" value="1"/>
</dbReference>
<dbReference type="Proteomes" id="UP001501676">
    <property type="component" value="Unassembled WGS sequence"/>
</dbReference>
<dbReference type="SMART" id="SM00304">
    <property type="entry name" value="HAMP"/>
    <property type="match status" value="1"/>
</dbReference>
<dbReference type="Pfam" id="PF00672">
    <property type="entry name" value="HAMP"/>
    <property type="match status" value="1"/>
</dbReference>
<dbReference type="SMART" id="SM00388">
    <property type="entry name" value="HisKA"/>
    <property type="match status" value="1"/>
</dbReference>
<keyword evidence="9" id="KW-0902">Two-component regulatory system</keyword>
<dbReference type="SUPFAM" id="SSF158472">
    <property type="entry name" value="HAMP domain-like"/>
    <property type="match status" value="1"/>
</dbReference>
<dbReference type="InterPro" id="IPR003594">
    <property type="entry name" value="HATPase_dom"/>
</dbReference>
<dbReference type="Gene3D" id="1.10.287.130">
    <property type="match status" value="1"/>
</dbReference>
<evidence type="ECO:0000256" key="3">
    <source>
        <dbReference type="ARBA" id="ARBA00012438"/>
    </source>
</evidence>
<dbReference type="Gene3D" id="3.30.565.10">
    <property type="entry name" value="Histidine kinase-like ATPase, C-terminal domain"/>
    <property type="match status" value="1"/>
</dbReference>
<evidence type="ECO:0000259" key="13">
    <source>
        <dbReference type="PROSITE" id="PS50885"/>
    </source>
</evidence>
<comment type="subcellular location">
    <subcellularLocation>
        <location evidence="2">Cell membrane</location>
    </subcellularLocation>
</comment>
<keyword evidence="7" id="KW-0418">Kinase</keyword>
<dbReference type="RefSeq" id="WP_345730746.1">
    <property type="nucleotide sequence ID" value="NZ_BAAAYN010000035.1"/>
</dbReference>
<evidence type="ECO:0000256" key="8">
    <source>
        <dbReference type="ARBA" id="ARBA00022989"/>
    </source>
</evidence>
<dbReference type="CDD" id="cd00082">
    <property type="entry name" value="HisKA"/>
    <property type="match status" value="1"/>
</dbReference>
<dbReference type="InterPro" id="IPR004358">
    <property type="entry name" value="Sig_transdc_His_kin-like_C"/>
</dbReference>
<keyword evidence="15" id="KW-1185">Reference proteome</keyword>
<comment type="catalytic activity">
    <reaction evidence="1">
        <text>ATP + protein L-histidine = ADP + protein N-phospho-L-histidine.</text>
        <dbReference type="EC" id="2.7.13.3"/>
    </reaction>
</comment>
<evidence type="ECO:0000313" key="15">
    <source>
        <dbReference type="Proteomes" id="UP001501676"/>
    </source>
</evidence>
<dbReference type="PROSITE" id="PS50885">
    <property type="entry name" value="HAMP"/>
    <property type="match status" value="1"/>
</dbReference>
<evidence type="ECO:0000256" key="2">
    <source>
        <dbReference type="ARBA" id="ARBA00004236"/>
    </source>
</evidence>
<dbReference type="InterPro" id="IPR036097">
    <property type="entry name" value="HisK_dim/P_sf"/>
</dbReference>
<dbReference type="Pfam" id="PF00512">
    <property type="entry name" value="HisKA"/>
    <property type="match status" value="1"/>
</dbReference>
<evidence type="ECO:0000256" key="5">
    <source>
        <dbReference type="ARBA" id="ARBA00022679"/>
    </source>
</evidence>
<protein>
    <recommendedName>
        <fullName evidence="3">histidine kinase</fullName>
        <ecNumber evidence="3">2.7.13.3</ecNumber>
    </recommendedName>
</protein>
<evidence type="ECO:0000256" key="9">
    <source>
        <dbReference type="ARBA" id="ARBA00023012"/>
    </source>
</evidence>
<evidence type="ECO:0000256" key="10">
    <source>
        <dbReference type="ARBA" id="ARBA00023136"/>
    </source>
</evidence>
<dbReference type="InterPro" id="IPR003661">
    <property type="entry name" value="HisK_dim/P_dom"/>
</dbReference>